<dbReference type="PANTHER" id="PTHR46806:SF5">
    <property type="entry name" value="F5_8 TYPE C DOMAIN-CONTAINING PROTEIN"/>
    <property type="match status" value="1"/>
</dbReference>
<evidence type="ECO:0000256" key="6">
    <source>
        <dbReference type="ARBA" id="ARBA00023157"/>
    </source>
</evidence>
<dbReference type="SMART" id="SM00231">
    <property type="entry name" value="FA58C"/>
    <property type="match status" value="1"/>
</dbReference>
<dbReference type="OrthoDB" id="6355129at2759"/>
<evidence type="ECO:0000259" key="7">
    <source>
        <dbReference type="PROSITE" id="PS50022"/>
    </source>
</evidence>
<reference evidence="9" key="1">
    <citation type="submission" date="2025-08" db="UniProtKB">
        <authorList>
            <consortium name="RefSeq"/>
        </authorList>
    </citation>
    <scope>IDENTIFICATION</scope>
    <source>
        <tissue evidence="9">Gonads</tissue>
    </source>
</reference>
<evidence type="ECO:0000256" key="3">
    <source>
        <dbReference type="ARBA" id="ARBA00022525"/>
    </source>
</evidence>
<dbReference type="KEGG" id="lak:106179497"/>
<dbReference type="GO" id="GO:0005576">
    <property type="term" value="C:extracellular region"/>
    <property type="evidence" value="ECO:0007669"/>
    <property type="project" value="UniProtKB-SubCell"/>
</dbReference>
<evidence type="ECO:0000256" key="1">
    <source>
        <dbReference type="ARBA" id="ARBA00004184"/>
    </source>
</evidence>
<dbReference type="GeneID" id="106179497"/>
<dbReference type="InterPro" id="IPR050633">
    <property type="entry name" value="Neuropilin_MCO_CoagFactor"/>
</dbReference>
<dbReference type="SUPFAM" id="SSF49785">
    <property type="entry name" value="Galactose-binding domain-like"/>
    <property type="match status" value="1"/>
</dbReference>
<keyword evidence="8" id="KW-1185">Reference proteome</keyword>
<evidence type="ECO:0000313" key="9">
    <source>
        <dbReference type="RefSeq" id="XP_013418610.1"/>
    </source>
</evidence>
<evidence type="ECO:0000256" key="5">
    <source>
        <dbReference type="ARBA" id="ARBA00023136"/>
    </source>
</evidence>
<dbReference type="GO" id="GO:0012505">
    <property type="term" value="C:endomembrane system"/>
    <property type="evidence" value="ECO:0007669"/>
    <property type="project" value="UniProtKB-SubCell"/>
</dbReference>
<comment type="subcellular location">
    <subcellularLocation>
        <location evidence="1">Endomembrane system</location>
        <topology evidence="1">Peripheral membrane protein</topology>
    </subcellularLocation>
    <subcellularLocation>
        <location evidence="2">Secreted</location>
    </subcellularLocation>
</comment>
<dbReference type="Gene3D" id="2.60.120.260">
    <property type="entry name" value="Galactose-binding domain-like"/>
    <property type="match status" value="1"/>
</dbReference>
<dbReference type="InParanoid" id="A0A1S3K7K3"/>
<dbReference type="InterPro" id="IPR008979">
    <property type="entry name" value="Galactose-bd-like_sf"/>
</dbReference>
<organism evidence="8 9">
    <name type="scientific">Lingula anatina</name>
    <name type="common">Brachiopod</name>
    <name type="synonym">Lingula unguis</name>
    <dbReference type="NCBI Taxonomy" id="7574"/>
    <lineage>
        <taxon>Eukaryota</taxon>
        <taxon>Metazoa</taxon>
        <taxon>Spiralia</taxon>
        <taxon>Lophotrochozoa</taxon>
        <taxon>Brachiopoda</taxon>
        <taxon>Linguliformea</taxon>
        <taxon>Lingulata</taxon>
        <taxon>Lingulida</taxon>
        <taxon>Linguloidea</taxon>
        <taxon>Lingulidae</taxon>
        <taxon>Lingula</taxon>
    </lineage>
</organism>
<dbReference type="GO" id="GO:0007155">
    <property type="term" value="P:cell adhesion"/>
    <property type="evidence" value="ECO:0007669"/>
    <property type="project" value="UniProtKB-KW"/>
</dbReference>
<protein>
    <submittedName>
        <fullName evidence="9">Uncharacterized protein LOC106179497</fullName>
    </submittedName>
</protein>
<sequence length="1635" mass="178912">MLSLCAPTITSVGSNFADLDVNQLTIHKESKFNDWKFERVYVDLGTVSNNGTDGGNSADNSKIEMEFEAIVLNNANFTSGASYWVSSGVEYGSSAWVSQATFTAVVDNAKNSSLTPKFWLTGPSQLYKGQTGLWTLDMTIFDLYTNVTVDVYAPLNTTATMSICRISIASAGDSYSCLTKAMENLSYLRSDSSTAEDPINSIGTLNLGEIVNAGFRTGNTDDSSNTIRLEIAATLMNTSDVSLGSNLSLGVSVQLDEYAIWSALMALQVVEEQLSNLTVSPAFNLETVTPEVVIGGQASFLLNMTLPSSTNQRYSVEVGLPYNDTAFMSGCRVQVKYYGFNYPCFKLPFPEYYSADSNEMYDLIFLDFGAISNTGQKSADEDNTIMVEISVTLLNTTAITHNDTLHVTVGVNYGDNTIWVGNNAIRVLETPPTYTGTKAPQLEFKNMMPDTNMYTNASVVYHLEMYLPTVTYWNPMSVEFIVPLANDSNIPLVDICRVSIIHVGNNFACLNKTQVPITLQSTTLPEINDRAVATFGMVTNVGKQDYDWTRNESVIRMEVVVDWTDKTNLTNGTEFYVDASVRYAKDKLWVARASLTYTEDEPQIASSAIGPEVNLTVESGNVYTYPGGVVEFDVSMALPPASVANYIVEAISPNSSIAVCRVEYISKGRDISPCGIKKSDYVVEDYQDDQRIDRVYQTLQGLTNVGAEPIGHDTRESYTVHTRIVAKLAENVSDTDNATEHYLAAAVSAGGRRLWLDQTPFYYLINDRPDITVTPVVNFKKQTTATSIVKGAGAVFELDIYVPPGTIGEYTVEIYAPCNDTDATMMEICDVRAVSSGHHLPCFNDSYQARNYSSNFVDGHNDQGTLWLGLLDNYKQTGDIEAPENMVRVEAVVSVPHDAPVSAGHSLCVGASLKVDNTKLWVGQIMVPVTETLIPEETLGNASLALVTPNDTASRPADDSEVQNASATMNIRERHQWQLNITLDDTTTAMTVTIRTPIIDGEAQLTLRGAWWTYFGSNIVCGHRYNFTAVNSSTHSTSQIDTMVVDLGILMNAGSSKRYEQRWRKEDPLDNVLQLTFELELTDHANNTHMSNMEFTVEATYGLQGEKSTSVNGSVTPIHHGAEVPILDLTHWISPINDSYELNPGDQIQLYARLSHFDNSTAEASNVTLVLQTMSASSVVLSSWSGREPSVTYNHGEMTFVHWDRLLFNDVNDLVFNITLDPNKVLAKGTRTVHVVIPADVSVQYEDHSTPVYDLVWQDTSSVDVEFDFFVPECFLPLGMESGAIADCQITASSSLPNQVPTDARLGSNTAWRPAFRSCNGSNDAGDYLQVALINNTKLTGLAIQTDGADASSYVTTFTLKYSYEGLVWYDVMDENTGLTKYFVVNVNGSADQEAISGWSPTPATTDDVFYVPVYPSVTGRYIRIIPVSSSNNHSALRVELYGCSAPQSSVFTINDLEECQGVNSAIKPSFQRGYLVSQIDGTIFVCTMVGVDAGVYCSRSEDAGAGWTCMDNIVSNILLQLNSTGSLYGLDRELRTYLRSDDSGDTWEAVSDEEYNAASSSNDAVHVIGVPYALDLAADTTQNLFSTSGTTYGGVLYGVSCAGVMKWASASERDAQQNDETSLASAAIALWNEH</sequence>
<evidence type="ECO:0000256" key="2">
    <source>
        <dbReference type="ARBA" id="ARBA00004613"/>
    </source>
</evidence>
<evidence type="ECO:0000313" key="8">
    <source>
        <dbReference type="Proteomes" id="UP000085678"/>
    </source>
</evidence>
<keyword evidence="3" id="KW-0964">Secreted</keyword>
<feature type="domain" description="F5/8 type C" evidence="7">
    <location>
        <begin position="1274"/>
        <end position="1444"/>
    </location>
</feature>
<keyword evidence="4" id="KW-0130">Cell adhesion</keyword>
<dbReference type="InterPro" id="IPR000421">
    <property type="entry name" value="FA58C"/>
</dbReference>
<dbReference type="PROSITE" id="PS01286">
    <property type="entry name" value="FA58C_2"/>
    <property type="match status" value="1"/>
</dbReference>
<keyword evidence="6" id="KW-1015">Disulfide bond</keyword>
<gene>
    <name evidence="9" type="primary">LOC106179497</name>
</gene>
<dbReference type="Proteomes" id="UP000085678">
    <property type="component" value="Unplaced"/>
</dbReference>
<accession>A0A1S3K7K3</accession>
<keyword evidence="5" id="KW-0472">Membrane</keyword>
<evidence type="ECO:0000256" key="4">
    <source>
        <dbReference type="ARBA" id="ARBA00022889"/>
    </source>
</evidence>
<dbReference type="GO" id="GO:0005886">
    <property type="term" value="C:plasma membrane"/>
    <property type="evidence" value="ECO:0007669"/>
    <property type="project" value="TreeGrafter"/>
</dbReference>
<dbReference type="RefSeq" id="XP_013418610.1">
    <property type="nucleotide sequence ID" value="XM_013563156.1"/>
</dbReference>
<name>A0A1S3K7K3_LINAN</name>
<dbReference type="PROSITE" id="PS50022">
    <property type="entry name" value="FA58C_3"/>
    <property type="match status" value="1"/>
</dbReference>
<proteinExistence type="predicted"/>
<dbReference type="GO" id="GO:0038023">
    <property type="term" value="F:signaling receptor activity"/>
    <property type="evidence" value="ECO:0007669"/>
    <property type="project" value="TreeGrafter"/>
</dbReference>
<dbReference type="Pfam" id="PF00754">
    <property type="entry name" value="F5_F8_type_C"/>
    <property type="match status" value="1"/>
</dbReference>
<dbReference type="SUPFAM" id="SSF110296">
    <property type="entry name" value="Oligoxyloglucan reducing end-specific cellobiohydrolase"/>
    <property type="match status" value="1"/>
</dbReference>
<dbReference type="PANTHER" id="PTHR46806">
    <property type="entry name" value="F5/8 TYPE C DOMAIN-CONTAINING PROTEIN"/>
    <property type="match status" value="1"/>
</dbReference>